<comment type="subcellular location">
    <subcellularLocation>
        <location evidence="1">Endoplasmic reticulum membrane</location>
        <topology evidence="1">Single-pass membrane protein</topology>
    </subcellularLocation>
</comment>
<sequence length="315" mass="35970">MSLLEVISFALVTIVSLVVGFLTLFSPKPRQKTENEKYYRVASLGERKLLPSLFDEPSVKLSCIVPAFDESKRLPKMLEETVEYLEHQKKLDKTYTYEIIIVDDCSRDNTIDMAMKFAKEHPMVDIRILALEINRGKGGAVTQGVLGCRGELCLMVDADGATKFSDLDQLVKEINQIQKDNHGIAIGSRSHLVPTEAVVKRSHIRNFLMRSFHLLVYILGIRGIEDTQCGFKLFTRKSAQVIFPSMHVERWIFDIECLMIAQQQNIPIAEVQVTWQEIDGSKVNLMMDSMKMAVDLLLIRLNYILGFWTVKKIKE</sequence>
<evidence type="ECO:0000256" key="8">
    <source>
        <dbReference type="ARBA" id="ARBA00022824"/>
    </source>
</evidence>
<dbReference type="Pfam" id="PF00535">
    <property type="entry name" value="Glycos_transf_2"/>
    <property type="match status" value="1"/>
</dbReference>
<keyword evidence="5" id="KW-0328">Glycosyltransferase</keyword>
<dbReference type="EMBL" id="PJQM01004813">
    <property type="protein sequence ID" value="RCH83236.1"/>
    <property type="molecule type" value="Genomic_DNA"/>
</dbReference>
<evidence type="ECO:0000259" key="14">
    <source>
        <dbReference type="Pfam" id="PF00535"/>
    </source>
</evidence>
<keyword evidence="11 13" id="KW-0472">Membrane</keyword>
<dbReference type="GO" id="GO:0006487">
    <property type="term" value="P:protein N-linked glycosylation"/>
    <property type="evidence" value="ECO:0007669"/>
    <property type="project" value="TreeGrafter"/>
</dbReference>
<evidence type="ECO:0000313" key="16">
    <source>
        <dbReference type="Proteomes" id="UP000253551"/>
    </source>
</evidence>
<evidence type="ECO:0000256" key="11">
    <source>
        <dbReference type="ARBA" id="ARBA00023136"/>
    </source>
</evidence>
<reference evidence="15 16" key="1">
    <citation type="journal article" date="2018" name="G3 (Bethesda)">
        <title>Phylogenetic and Phylogenomic Definition of Rhizopus Species.</title>
        <authorList>
            <person name="Gryganskyi A.P."/>
            <person name="Golan J."/>
            <person name="Dolatabadi S."/>
            <person name="Mondo S."/>
            <person name="Robb S."/>
            <person name="Idnurm A."/>
            <person name="Muszewska A."/>
            <person name="Steczkiewicz K."/>
            <person name="Masonjones S."/>
            <person name="Liao H.L."/>
            <person name="Gajdeczka M.T."/>
            <person name="Anike F."/>
            <person name="Vuek A."/>
            <person name="Anishchenko I.M."/>
            <person name="Voigt K."/>
            <person name="de Hoog G.S."/>
            <person name="Smith M.E."/>
            <person name="Heitman J."/>
            <person name="Vilgalys R."/>
            <person name="Stajich J.E."/>
        </authorList>
    </citation>
    <scope>NUCLEOTIDE SEQUENCE [LARGE SCALE GENOMIC DNA]</scope>
    <source>
        <strain evidence="15 16">LSU 92-RS-03</strain>
    </source>
</reference>
<feature type="domain" description="Glycosyltransferase 2-like" evidence="14">
    <location>
        <begin position="62"/>
        <end position="240"/>
    </location>
</feature>
<evidence type="ECO:0000256" key="5">
    <source>
        <dbReference type="ARBA" id="ARBA00022676"/>
    </source>
</evidence>
<evidence type="ECO:0000256" key="4">
    <source>
        <dbReference type="ARBA" id="ARBA00012583"/>
    </source>
</evidence>
<comment type="catalytic activity">
    <reaction evidence="12">
        <text>a di-trans,poly-cis-dolichyl phosphate + UDP-alpha-D-glucose = a di-trans,poly-cis-dolichyl beta-D-glucosyl phosphate + UDP</text>
        <dbReference type="Rhea" id="RHEA:15401"/>
        <dbReference type="Rhea" id="RHEA-COMP:19498"/>
        <dbReference type="Rhea" id="RHEA-COMP:19502"/>
        <dbReference type="ChEBI" id="CHEBI:57525"/>
        <dbReference type="ChEBI" id="CHEBI:57683"/>
        <dbReference type="ChEBI" id="CHEBI:58223"/>
        <dbReference type="ChEBI" id="CHEBI:58885"/>
        <dbReference type="EC" id="2.4.1.117"/>
    </reaction>
    <physiologicalReaction direction="left-to-right" evidence="12">
        <dbReference type="Rhea" id="RHEA:15402"/>
    </physiologicalReaction>
</comment>
<name>A0A367IZX7_RHIST</name>
<dbReference type="PANTHER" id="PTHR10859:SF91">
    <property type="entry name" value="DOLICHYL-PHOSPHATE BETA-GLUCOSYLTRANSFERASE"/>
    <property type="match status" value="1"/>
</dbReference>
<dbReference type="InterPro" id="IPR001173">
    <property type="entry name" value="Glyco_trans_2-like"/>
</dbReference>
<protein>
    <recommendedName>
        <fullName evidence="4">dolichyl-phosphate beta-glucosyltransferase</fullName>
        <ecNumber evidence="4">2.4.1.117</ecNumber>
    </recommendedName>
</protein>
<comment type="pathway">
    <text evidence="2">Protein modification; protein glycosylation.</text>
</comment>
<dbReference type="InterPro" id="IPR035518">
    <property type="entry name" value="DPG_synthase"/>
</dbReference>
<keyword evidence="16" id="KW-1185">Reference proteome</keyword>
<dbReference type="OrthoDB" id="3784at2759"/>
<evidence type="ECO:0000256" key="1">
    <source>
        <dbReference type="ARBA" id="ARBA00004389"/>
    </source>
</evidence>
<dbReference type="GO" id="GO:0004581">
    <property type="term" value="F:dolichyl-phosphate beta-glucosyltransferase activity"/>
    <property type="evidence" value="ECO:0007669"/>
    <property type="project" value="UniProtKB-EC"/>
</dbReference>
<dbReference type="InterPro" id="IPR029044">
    <property type="entry name" value="Nucleotide-diphossugar_trans"/>
</dbReference>
<keyword evidence="8" id="KW-0256">Endoplasmic reticulum</keyword>
<feature type="transmembrane region" description="Helical" evidence="13">
    <location>
        <begin position="6"/>
        <end position="25"/>
    </location>
</feature>
<evidence type="ECO:0000256" key="9">
    <source>
        <dbReference type="ARBA" id="ARBA00022968"/>
    </source>
</evidence>
<organism evidence="15 16">
    <name type="scientific">Rhizopus stolonifer</name>
    <name type="common">Rhizopus nigricans</name>
    <dbReference type="NCBI Taxonomy" id="4846"/>
    <lineage>
        <taxon>Eukaryota</taxon>
        <taxon>Fungi</taxon>
        <taxon>Fungi incertae sedis</taxon>
        <taxon>Mucoromycota</taxon>
        <taxon>Mucoromycotina</taxon>
        <taxon>Mucoromycetes</taxon>
        <taxon>Mucorales</taxon>
        <taxon>Mucorineae</taxon>
        <taxon>Rhizopodaceae</taxon>
        <taxon>Rhizopus</taxon>
    </lineage>
</organism>
<dbReference type="GO" id="GO:0005789">
    <property type="term" value="C:endoplasmic reticulum membrane"/>
    <property type="evidence" value="ECO:0007669"/>
    <property type="project" value="UniProtKB-SubCell"/>
</dbReference>
<dbReference type="SUPFAM" id="SSF53448">
    <property type="entry name" value="Nucleotide-diphospho-sugar transferases"/>
    <property type="match status" value="1"/>
</dbReference>
<comment type="similarity">
    <text evidence="3">Belongs to the glycosyltransferase 2 family.</text>
</comment>
<dbReference type="PANTHER" id="PTHR10859">
    <property type="entry name" value="GLYCOSYL TRANSFERASE"/>
    <property type="match status" value="1"/>
</dbReference>
<evidence type="ECO:0000256" key="12">
    <source>
        <dbReference type="ARBA" id="ARBA00045097"/>
    </source>
</evidence>
<evidence type="ECO:0000256" key="10">
    <source>
        <dbReference type="ARBA" id="ARBA00022989"/>
    </source>
</evidence>
<evidence type="ECO:0000256" key="7">
    <source>
        <dbReference type="ARBA" id="ARBA00022692"/>
    </source>
</evidence>
<evidence type="ECO:0000256" key="13">
    <source>
        <dbReference type="SAM" id="Phobius"/>
    </source>
</evidence>
<accession>A0A367IZX7</accession>
<keyword evidence="7 13" id="KW-0812">Transmembrane</keyword>
<dbReference type="Proteomes" id="UP000253551">
    <property type="component" value="Unassembled WGS sequence"/>
</dbReference>
<comment type="caution">
    <text evidence="15">The sequence shown here is derived from an EMBL/GenBank/DDBJ whole genome shotgun (WGS) entry which is preliminary data.</text>
</comment>
<dbReference type="STRING" id="4846.A0A367IZX7"/>
<dbReference type="CDD" id="cd04188">
    <property type="entry name" value="DPG_synthase"/>
    <property type="match status" value="1"/>
</dbReference>
<dbReference type="Gene3D" id="3.90.550.10">
    <property type="entry name" value="Spore Coat Polysaccharide Biosynthesis Protein SpsA, Chain A"/>
    <property type="match status" value="1"/>
</dbReference>
<evidence type="ECO:0000256" key="3">
    <source>
        <dbReference type="ARBA" id="ARBA00006739"/>
    </source>
</evidence>
<evidence type="ECO:0000313" key="15">
    <source>
        <dbReference type="EMBL" id="RCH83236.1"/>
    </source>
</evidence>
<evidence type="ECO:0000256" key="2">
    <source>
        <dbReference type="ARBA" id="ARBA00004922"/>
    </source>
</evidence>
<keyword evidence="6 15" id="KW-0808">Transferase</keyword>
<evidence type="ECO:0000256" key="6">
    <source>
        <dbReference type="ARBA" id="ARBA00022679"/>
    </source>
</evidence>
<keyword evidence="9" id="KW-0735">Signal-anchor</keyword>
<gene>
    <name evidence="15" type="primary">ALG5_2</name>
    <name evidence="15" type="ORF">CU098_007209</name>
</gene>
<keyword evidence="10 13" id="KW-1133">Transmembrane helix</keyword>
<dbReference type="EC" id="2.4.1.117" evidence="4"/>
<proteinExistence type="inferred from homology"/>
<dbReference type="AlphaFoldDB" id="A0A367IZX7"/>